<evidence type="ECO:0000313" key="1">
    <source>
        <dbReference type="EMBL" id="QGR72118.1"/>
    </source>
</evidence>
<keyword evidence="2" id="KW-1185">Reference proteome</keyword>
<accession>A0ABX6FAU1</accession>
<sequence>MNKQDHIKMLQFEIELLEKQKASSNPCAALHAEFVLSSYRMALSALTAEPVYWEIAGILFSTREDALKPGFRGTPEPLYEELIVEVCAND</sequence>
<evidence type="ECO:0000313" key="2">
    <source>
        <dbReference type="Proteomes" id="UP000424966"/>
    </source>
</evidence>
<name>A0ABX6FAU1_YERIN</name>
<organism evidence="1 2">
    <name type="scientific">Yersinia intermedia</name>
    <dbReference type="NCBI Taxonomy" id="631"/>
    <lineage>
        <taxon>Bacteria</taxon>
        <taxon>Pseudomonadati</taxon>
        <taxon>Pseudomonadota</taxon>
        <taxon>Gammaproteobacteria</taxon>
        <taxon>Enterobacterales</taxon>
        <taxon>Yersiniaceae</taxon>
        <taxon>Yersinia</taxon>
    </lineage>
</organism>
<proteinExistence type="predicted"/>
<dbReference type="RefSeq" id="WP_053011824.1">
    <property type="nucleotide sequence ID" value="NZ_CP046293.1"/>
</dbReference>
<dbReference type="GeneID" id="58048226"/>
<dbReference type="EMBL" id="CP046294">
    <property type="protein sequence ID" value="QGR72118.1"/>
    <property type="molecule type" value="Genomic_DNA"/>
</dbReference>
<gene>
    <name evidence="1" type="ORF">FOC37_18145</name>
</gene>
<dbReference type="Proteomes" id="UP000424966">
    <property type="component" value="Chromosome"/>
</dbReference>
<protein>
    <submittedName>
        <fullName evidence="1">Uncharacterized protein</fullName>
    </submittedName>
</protein>
<reference evidence="1 2" key="1">
    <citation type="submission" date="2019-11" db="EMBL/GenBank/DDBJ databases">
        <title>FDA dAtabase for Regulatory Grade micrObial Sequences (FDA-ARGOS): Supporting development and validation of Infectious Disease Dx tests.</title>
        <authorList>
            <person name="Patel R."/>
            <person name="Rucinski S."/>
            <person name="Tallon L."/>
            <person name="Sadzewicz L."/>
            <person name="Vavikolanu K."/>
            <person name="Mehta A."/>
            <person name="Aluvathingal J."/>
            <person name="Nadendla S."/>
            <person name="Nandy P."/>
            <person name="Geyer C."/>
            <person name="Yan Y."/>
            <person name="Sichtig H."/>
        </authorList>
    </citation>
    <scope>NUCLEOTIDE SEQUENCE [LARGE SCALE GENOMIC DNA]</scope>
    <source>
        <strain evidence="1 2">FDAARGOS_729</strain>
    </source>
</reference>